<dbReference type="GO" id="GO:0046983">
    <property type="term" value="F:protein dimerization activity"/>
    <property type="evidence" value="ECO:0007669"/>
    <property type="project" value="InterPro"/>
</dbReference>
<evidence type="ECO:0000256" key="15">
    <source>
        <dbReference type="ARBA" id="ARBA00030800"/>
    </source>
</evidence>
<evidence type="ECO:0000256" key="14">
    <source>
        <dbReference type="ARBA" id="ARBA00024827"/>
    </source>
</evidence>
<evidence type="ECO:0000256" key="12">
    <source>
        <dbReference type="ARBA" id="ARBA00023012"/>
    </source>
</evidence>
<evidence type="ECO:0000256" key="4">
    <source>
        <dbReference type="ARBA" id="ARBA00012438"/>
    </source>
</evidence>
<keyword evidence="11" id="KW-0408">Iron</keyword>
<evidence type="ECO:0000256" key="8">
    <source>
        <dbReference type="ARBA" id="ARBA00022679"/>
    </source>
</evidence>
<dbReference type="GO" id="GO:0005737">
    <property type="term" value="C:cytoplasm"/>
    <property type="evidence" value="ECO:0007669"/>
    <property type="project" value="UniProtKB-SubCell"/>
</dbReference>
<name>A0A2Z6G920_9PROT</name>
<dbReference type="Pfam" id="PF08447">
    <property type="entry name" value="PAS_3"/>
    <property type="match status" value="1"/>
</dbReference>
<dbReference type="InterPro" id="IPR011006">
    <property type="entry name" value="CheY-like_superfamily"/>
</dbReference>
<comment type="cofactor">
    <cofactor evidence="2">
        <name>[4Fe-4S] cluster</name>
        <dbReference type="ChEBI" id="CHEBI:49883"/>
    </cofactor>
</comment>
<dbReference type="GO" id="GO:0016020">
    <property type="term" value="C:membrane"/>
    <property type="evidence" value="ECO:0007669"/>
    <property type="project" value="InterPro"/>
</dbReference>
<evidence type="ECO:0000256" key="13">
    <source>
        <dbReference type="ARBA" id="ARBA00023014"/>
    </source>
</evidence>
<dbReference type="Pfam" id="PF00072">
    <property type="entry name" value="Response_reg"/>
    <property type="match status" value="1"/>
</dbReference>
<dbReference type="PANTHER" id="PTHR24421:SF59">
    <property type="entry name" value="OXYGEN SENSOR HISTIDINE KINASE NREB"/>
    <property type="match status" value="1"/>
</dbReference>
<comment type="subcellular location">
    <subcellularLocation>
        <location evidence="3">Cytoplasm</location>
    </subcellularLocation>
</comment>
<keyword evidence="10 19" id="KW-0418">Kinase</keyword>
<dbReference type="InterPro" id="IPR005467">
    <property type="entry name" value="His_kinase_dom"/>
</dbReference>
<dbReference type="SUPFAM" id="SSF55785">
    <property type="entry name" value="PYP-like sensor domain (PAS domain)"/>
    <property type="match status" value="1"/>
</dbReference>
<dbReference type="KEGG" id="fam:OYT1_ch0375"/>
<dbReference type="CDD" id="cd16917">
    <property type="entry name" value="HATPase_UhpB-NarQ-NarX-like"/>
    <property type="match status" value="1"/>
</dbReference>
<accession>A0A2Z6G920</accession>
<evidence type="ECO:0000256" key="3">
    <source>
        <dbReference type="ARBA" id="ARBA00004496"/>
    </source>
</evidence>
<dbReference type="InterPro" id="IPR001789">
    <property type="entry name" value="Sig_transdc_resp-reg_receiver"/>
</dbReference>
<gene>
    <name evidence="19" type="ORF">OYT1_ch0375</name>
</gene>
<dbReference type="InterPro" id="IPR050482">
    <property type="entry name" value="Sensor_HK_TwoCompSys"/>
</dbReference>
<dbReference type="InterPro" id="IPR035965">
    <property type="entry name" value="PAS-like_dom_sf"/>
</dbReference>
<dbReference type="AlphaFoldDB" id="A0A2Z6G920"/>
<comment type="function">
    <text evidence="14">Member of the two-component regulatory system NreB/NreC involved in the control of dissimilatory nitrate/nitrite reduction in response to oxygen. NreB functions as a direct oxygen sensor histidine kinase which is autophosphorylated, in the absence of oxygen, probably at the conserved histidine residue, and transfers its phosphate group probably to a conserved aspartate residue of NreC. NreB/NreC activates the expression of the nitrate (narGHJI) and nitrite (nir) reductase operons, as well as the putative nitrate transporter gene narT.</text>
</comment>
<evidence type="ECO:0000256" key="6">
    <source>
        <dbReference type="ARBA" id="ARBA00022485"/>
    </source>
</evidence>
<evidence type="ECO:0000313" key="19">
    <source>
        <dbReference type="EMBL" id="BBE49948.1"/>
    </source>
</evidence>
<dbReference type="EMBL" id="AP018738">
    <property type="protein sequence ID" value="BBE49948.1"/>
    <property type="molecule type" value="Genomic_DNA"/>
</dbReference>
<dbReference type="STRING" id="1188319.OYT1_00377"/>
<feature type="domain" description="Response regulatory" evidence="18">
    <location>
        <begin position="7"/>
        <end position="123"/>
    </location>
</feature>
<dbReference type="PRINTS" id="PR00344">
    <property type="entry name" value="BCTRLSENSOR"/>
</dbReference>
<dbReference type="GO" id="GO:0046872">
    <property type="term" value="F:metal ion binding"/>
    <property type="evidence" value="ECO:0007669"/>
    <property type="project" value="UniProtKB-KW"/>
</dbReference>
<comment type="catalytic activity">
    <reaction evidence="1">
        <text>ATP + protein L-histidine = ADP + protein N-phospho-L-histidine.</text>
        <dbReference type="EC" id="2.7.13.3"/>
    </reaction>
</comment>
<keyword evidence="8" id="KW-0808">Transferase</keyword>
<dbReference type="Gene3D" id="3.30.450.20">
    <property type="entry name" value="PAS domain"/>
    <property type="match status" value="1"/>
</dbReference>
<evidence type="ECO:0000256" key="9">
    <source>
        <dbReference type="ARBA" id="ARBA00022723"/>
    </source>
</evidence>
<dbReference type="Gene3D" id="3.30.565.10">
    <property type="entry name" value="Histidine kinase-like ATPase, C-terminal domain"/>
    <property type="match status" value="1"/>
</dbReference>
<keyword evidence="13" id="KW-0411">Iron-sulfur</keyword>
<dbReference type="Proteomes" id="UP000033070">
    <property type="component" value="Chromosome"/>
</dbReference>
<dbReference type="InterPro" id="IPR036890">
    <property type="entry name" value="HATPase_C_sf"/>
</dbReference>
<feature type="domain" description="Histidine kinase" evidence="17">
    <location>
        <begin position="401"/>
        <end position="491"/>
    </location>
</feature>
<keyword evidence="6" id="KW-0004">4Fe-4S</keyword>
<proteinExistence type="predicted"/>
<keyword evidence="20" id="KW-1185">Reference proteome</keyword>
<evidence type="ECO:0000259" key="18">
    <source>
        <dbReference type="PROSITE" id="PS50110"/>
    </source>
</evidence>
<sequence>MTTEKLRVLLVESAPTDAQKTLSKLALSGYLVEHLRVDSAEGMKRALAEHPLDLILCSYDPPGFGGLEALHVLHDSGIDLPFLFLSHDLREKTIIHAMHSGADDYILKGSLNRLAPSIEHNLREARIRREHREAQIALQENQIRLHAFIANLPGLTYQILQTDDGKLHFPYVSEGCHALLGINHEALEQDGNLFHQMLHSDDRASYFESMQQSLQQMSFWNWEGRIQLPPGNEVKWVNLRCTPRQLETGNVLWEGIMFNITQSKLAEIEINRSREQLRALSMHVQDVREEERLNIAREVHDNLGSLLTAIKLDIAWLGGRLSGEGHKLAEKAQDIASTTDKCIAAARDISRTLRPSVLDNFGIVAAIEMEAGEFERRTGIPCKLEQLDDAISLSPEVSIALFRILQEALNNIIKHARRANEVKVKLINGNECIDLMVSDNGCGIAQRDRQKPRSFGLRGIQERVSHFGGDLRIDSAPGKGTTIAVCIPHNPEPRDLSSLVMPQQTLF</sequence>
<dbReference type="PROSITE" id="PS50110">
    <property type="entry name" value="RESPONSE_REGULATORY"/>
    <property type="match status" value="1"/>
</dbReference>
<evidence type="ECO:0000256" key="1">
    <source>
        <dbReference type="ARBA" id="ARBA00000085"/>
    </source>
</evidence>
<dbReference type="CDD" id="cd00156">
    <property type="entry name" value="REC"/>
    <property type="match status" value="1"/>
</dbReference>
<evidence type="ECO:0000256" key="5">
    <source>
        <dbReference type="ARBA" id="ARBA00017322"/>
    </source>
</evidence>
<evidence type="ECO:0000256" key="10">
    <source>
        <dbReference type="ARBA" id="ARBA00022777"/>
    </source>
</evidence>
<protein>
    <recommendedName>
        <fullName evidence="5">Oxygen sensor histidine kinase NreB</fullName>
        <ecNumber evidence="4">2.7.13.3</ecNumber>
    </recommendedName>
    <alternativeName>
        <fullName evidence="15">Nitrogen regulation protein B</fullName>
    </alternativeName>
</protein>
<dbReference type="GO" id="GO:0000155">
    <property type="term" value="F:phosphorelay sensor kinase activity"/>
    <property type="evidence" value="ECO:0007669"/>
    <property type="project" value="InterPro"/>
</dbReference>
<evidence type="ECO:0000313" key="20">
    <source>
        <dbReference type="Proteomes" id="UP000033070"/>
    </source>
</evidence>
<dbReference type="PROSITE" id="PS50109">
    <property type="entry name" value="HIS_KIN"/>
    <property type="match status" value="1"/>
</dbReference>
<dbReference type="SUPFAM" id="SSF55874">
    <property type="entry name" value="ATPase domain of HSP90 chaperone/DNA topoisomerase II/histidine kinase"/>
    <property type="match status" value="1"/>
</dbReference>
<reference evidence="19 20" key="1">
    <citation type="submission" date="2018-06" db="EMBL/GenBank/DDBJ databases">
        <title>OYT1 Genome Sequencing.</title>
        <authorList>
            <person name="Kato S."/>
            <person name="Itoh T."/>
            <person name="Ohkuma M."/>
        </authorList>
    </citation>
    <scope>NUCLEOTIDE SEQUENCE [LARGE SCALE GENOMIC DNA]</scope>
    <source>
        <strain evidence="19 20">OYT1</strain>
    </source>
</reference>
<dbReference type="Pfam" id="PF02518">
    <property type="entry name" value="HATPase_c"/>
    <property type="match status" value="1"/>
</dbReference>
<comment type="caution">
    <text evidence="16">Lacks conserved residue(s) required for the propagation of feature annotation.</text>
</comment>
<dbReference type="RefSeq" id="WP_062625609.1">
    <property type="nucleotide sequence ID" value="NZ_AP018738.1"/>
</dbReference>
<dbReference type="EC" id="2.7.13.3" evidence="4"/>
<dbReference type="Gene3D" id="1.20.5.1930">
    <property type="match status" value="1"/>
</dbReference>
<dbReference type="InterPro" id="IPR011712">
    <property type="entry name" value="Sig_transdc_His_kin_sub3_dim/P"/>
</dbReference>
<dbReference type="Pfam" id="PF07730">
    <property type="entry name" value="HisKA_3"/>
    <property type="match status" value="1"/>
</dbReference>
<dbReference type="SMART" id="SM00448">
    <property type="entry name" value="REC"/>
    <property type="match status" value="1"/>
</dbReference>
<evidence type="ECO:0000259" key="17">
    <source>
        <dbReference type="PROSITE" id="PS50109"/>
    </source>
</evidence>
<evidence type="ECO:0000256" key="2">
    <source>
        <dbReference type="ARBA" id="ARBA00001966"/>
    </source>
</evidence>
<dbReference type="PANTHER" id="PTHR24421">
    <property type="entry name" value="NITRATE/NITRITE SENSOR PROTEIN NARX-RELATED"/>
    <property type="match status" value="1"/>
</dbReference>
<dbReference type="SMART" id="SM00387">
    <property type="entry name" value="HATPase_c"/>
    <property type="match status" value="1"/>
</dbReference>
<keyword evidence="9" id="KW-0479">Metal-binding</keyword>
<dbReference type="InterPro" id="IPR003594">
    <property type="entry name" value="HATPase_dom"/>
</dbReference>
<organism evidence="19 20">
    <name type="scientific">Ferriphaselus amnicola</name>
    <dbReference type="NCBI Taxonomy" id="1188319"/>
    <lineage>
        <taxon>Bacteria</taxon>
        <taxon>Pseudomonadati</taxon>
        <taxon>Pseudomonadota</taxon>
        <taxon>Betaproteobacteria</taxon>
        <taxon>Nitrosomonadales</taxon>
        <taxon>Gallionellaceae</taxon>
        <taxon>Ferriphaselus</taxon>
    </lineage>
</organism>
<evidence type="ECO:0000256" key="16">
    <source>
        <dbReference type="PROSITE-ProRule" id="PRU00169"/>
    </source>
</evidence>
<dbReference type="InterPro" id="IPR013655">
    <property type="entry name" value="PAS_fold_3"/>
</dbReference>
<evidence type="ECO:0000256" key="7">
    <source>
        <dbReference type="ARBA" id="ARBA00022490"/>
    </source>
</evidence>
<evidence type="ECO:0000256" key="11">
    <source>
        <dbReference type="ARBA" id="ARBA00023004"/>
    </source>
</evidence>
<dbReference type="GO" id="GO:0051539">
    <property type="term" value="F:4 iron, 4 sulfur cluster binding"/>
    <property type="evidence" value="ECO:0007669"/>
    <property type="project" value="UniProtKB-KW"/>
</dbReference>
<dbReference type="InterPro" id="IPR004358">
    <property type="entry name" value="Sig_transdc_His_kin-like_C"/>
</dbReference>
<dbReference type="Gene3D" id="3.40.50.2300">
    <property type="match status" value="1"/>
</dbReference>
<keyword evidence="12" id="KW-0902">Two-component regulatory system</keyword>
<keyword evidence="7" id="KW-0963">Cytoplasm</keyword>
<dbReference type="SUPFAM" id="SSF52172">
    <property type="entry name" value="CheY-like"/>
    <property type="match status" value="1"/>
</dbReference>